<evidence type="ECO:0000256" key="4">
    <source>
        <dbReference type="ARBA" id="ARBA00023224"/>
    </source>
</evidence>
<evidence type="ECO:0000256" key="6">
    <source>
        <dbReference type="PROSITE-ProRule" id="PRU00284"/>
    </source>
</evidence>
<dbReference type="Pfam" id="PF22673">
    <property type="entry name" value="MCP-like_PDC_1"/>
    <property type="match status" value="1"/>
</dbReference>
<dbReference type="GO" id="GO:0007165">
    <property type="term" value="P:signal transduction"/>
    <property type="evidence" value="ECO:0007669"/>
    <property type="project" value="UniProtKB-KW"/>
</dbReference>
<dbReference type="STRING" id="47500.AF333_29480"/>
<keyword evidence="7" id="KW-0812">Transmembrane</keyword>
<dbReference type="GeneID" id="42309264"/>
<evidence type="ECO:0000256" key="7">
    <source>
        <dbReference type="SAM" id="Phobius"/>
    </source>
</evidence>
<keyword evidence="3 7" id="KW-0472">Membrane</keyword>
<dbReference type="CDD" id="cd06225">
    <property type="entry name" value="HAMP"/>
    <property type="match status" value="1"/>
</dbReference>
<feature type="domain" description="HAMP" evidence="9">
    <location>
        <begin position="325"/>
        <end position="377"/>
    </location>
</feature>
<evidence type="ECO:0000256" key="2">
    <source>
        <dbReference type="ARBA" id="ARBA00022475"/>
    </source>
</evidence>
<dbReference type="PANTHER" id="PTHR32089">
    <property type="entry name" value="METHYL-ACCEPTING CHEMOTAXIS PROTEIN MCPB"/>
    <property type="match status" value="1"/>
</dbReference>
<dbReference type="CDD" id="cd12912">
    <property type="entry name" value="PDC2_MCP_like"/>
    <property type="match status" value="1"/>
</dbReference>
<dbReference type="EMBL" id="FNED01000015">
    <property type="protein sequence ID" value="SDJ29960.1"/>
    <property type="molecule type" value="Genomic_DNA"/>
</dbReference>
<dbReference type="InterPro" id="IPR004089">
    <property type="entry name" value="MCPsignal_dom"/>
</dbReference>
<dbReference type="Proteomes" id="UP000037269">
    <property type="component" value="Unassembled WGS sequence"/>
</dbReference>
<dbReference type="PROSITE" id="PS50885">
    <property type="entry name" value="HAMP"/>
    <property type="match status" value="1"/>
</dbReference>
<evidence type="ECO:0000256" key="3">
    <source>
        <dbReference type="ARBA" id="ARBA00023136"/>
    </source>
</evidence>
<dbReference type="CDD" id="cd12913">
    <property type="entry name" value="PDC1_MCP_like"/>
    <property type="match status" value="1"/>
</dbReference>
<sequence>MKFRSIKSRTLASLLPTFVVVLLFTTTFTYFYSSSLMNRQIEDKMHEQLQNLTSTIEKNLIAHKKIPELLARSLEFSAPSFTKEQYEDILKNALGSNNETFASGIFFEPYKYRQDVKYFAMYAFRKDGKFEVSDEFNSAEYDYPNMDWYKTGKASKQPTVYTDPYFDSVTKTPMLTVSVPFYSKNHEFLGVITCDVDLSSLQKLVGQTKVGETGRAFLLDSKGVYLADADQNKMMKTNIKNDQNTSLAQTSSRLLSEESGMVTYTDENGLNRMYYKKVPENGWILSLVIPEDEMLSPVHSLVNALIAAAVVALVIAVVIILLYSRYITQNITRVNELSATMSGGDFTHHIEIKTEDEFGQMFRNFNSMNDTLRDTMGQIASHTHQVASTSEQLTAGSEQTSKAAEQITESMLEVASGTDEQTTISEDARSVVSEITDSMDQIAEGLQQVNERSMVTAEKAEHGNQNAKEVTGQMNHIYQRVEELAGAVHSLGKKSEEIDHIVALITSISEQTNLLALNAAIEAARAGEHGRGFSVVADEVRKLAEQSSQSASQISHLITEIQQEMRRAAEVMNETNIEVKQGIEMADSASSSFEDILEAAEEVFTHVKDVNRVVLEMDAKKEKMTEAVNQIARISEQTAGLTQGVAAAAEEQNASMEEIASASLTLTKMAEELNDVMSRFKV</sequence>
<proteinExistence type="inferred from homology"/>
<comment type="subcellular location">
    <subcellularLocation>
        <location evidence="1">Cell membrane</location>
    </subcellularLocation>
</comment>
<feature type="transmembrane region" description="Helical" evidence="7">
    <location>
        <begin position="301"/>
        <end position="323"/>
    </location>
</feature>
<dbReference type="PANTHER" id="PTHR32089:SF112">
    <property type="entry name" value="LYSOZYME-LIKE PROTEIN-RELATED"/>
    <property type="match status" value="1"/>
</dbReference>
<dbReference type="PATRIC" id="fig|47500.12.peg.1966"/>
<keyword evidence="2" id="KW-1003">Cell membrane</keyword>
<organism evidence="10 12">
    <name type="scientific">Aneurinibacillus migulanus</name>
    <name type="common">Bacillus migulanus</name>
    <dbReference type="NCBI Taxonomy" id="47500"/>
    <lineage>
        <taxon>Bacteria</taxon>
        <taxon>Bacillati</taxon>
        <taxon>Bacillota</taxon>
        <taxon>Bacilli</taxon>
        <taxon>Bacillales</taxon>
        <taxon>Paenibacillaceae</taxon>
        <taxon>Aneurinibacillus group</taxon>
        <taxon>Aneurinibacillus</taxon>
    </lineage>
</organism>
<dbReference type="Gene3D" id="3.30.450.20">
    <property type="entry name" value="PAS domain"/>
    <property type="match status" value="2"/>
</dbReference>
<reference evidence="10 12" key="1">
    <citation type="submission" date="2015-07" db="EMBL/GenBank/DDBJ databases">
        <title>Fjat-14205 dsm 2895.</title>
        <authorList>
            <person name="Liu B."/>
            <person name="Wang J."/>
            <person name="Zhu Y."/>
            <person name="Liu G."/>
            <person name="Chen Q."/>
            <person name="Chen Z."/>
            <person name="Lan J."/>
            <person name="Che J."/>
            <person name="Ge C."/>
            <person name="Shi H."/>
            <person name="Pan Z."/>
            <person name="Liu X."/>
        </authorList>
    </citation>
    <scope>NUCLEOTIDE SEQUENCE [LARGE SCALE GENOMIC DNA]</scope>
    <source>
        <strain evidence="10 12">DSM 2895</strain>
    </source>
</reference>
<dbReference type="Pfam" id="PF00015">
    <property type="entry name" value="MCPsignal"/>
    <property type="match status" value="1"/>
</dbReference>
<protein>
    <submittedName>
        <fullName evidence="11">Methyl-accepting chemotaxis protein</fullName>
    </submittedName>
</protein>
<dbReference type="EMBL" id="LGUG01000013">
    <property type="protein sequence ID" value="KON84100.1"/>
    <property type="molecule type" value="Genomic_DNA"/>
</dbReference>
<dbReference type="GO" id="GO:0005886">
    <property type="term" value="C:plasma membrane"/>
    <property type="evidence" value="ECO:0007669"/>
    <property type="project" value="UniProtKB-SubCell"/>
</dbReference>
<gene>
    <name evidence="10" type="ORF">AF333_29480</name>
    <name evidence="11" type="ORF">SAMN04487909_11559</name>
</gene>
<dbReference type="PROSITE" id="PS50111">
    <property type="entry name" value="CHEMOTAXIS_TRANSDUC_2"/>
    <property type="match status" value="1"/>
</dbReference>
<keyword evidence="7" id="KW-1133">Transmembrane helix</keyword>
<evidence type="ECO:0000256" key="1">
    <source>
        <dbReference type="ARBA" id="ARBA00004236"/>
    </source>
</evidence>
<evidence type="ECO:0000313" key="10">
    <source>
        <dbReference type="EMBL" id="KON84100.1"/>
    </source>
</evidence>
<evidence type="ECO:0000313" key="13">
    <source>
        <dbReference type="Proteomes" id="UP000182836"/>
    </source>
</evidence>
<dbReference type="InterPro" id="IPR003660">
    <property type="entry name" value="HAMP_dom"/>
</dbReference>
<comment type="similarity">
    <text evidence="5">Belongs to the methyl-accepting chemotaxis (MCP) protein family.</text>
</comment>
<evidence type="ECO:0000259" key="8">
    <source>
        <dbReference type="PROSITE" id="PS50111"/>
    </source>
</evidence>
<dbReference type="Proteomes" id="UP000182836">
    <property type="component" value="Unassembled WGS sequence"/>
</dbReference>
<evidence type="ECO:0000313" key="11">
    <source>
        <dbReference type="EMBL" id="SDJ29960.1"/>
    </source>
</evidence>
<dbReference type="AlphaFoldDB" id="A0A0D1V1G3"/>
<feature type="domain" description="Methyl-accepting transducer" evidence="8">
    <location>
        <begin position="396"/>
        <end position="632"/>
    </location>
</feature>
<evidence type="ECO:0000259" key="9">
    <source>
        <dbReference type="PROSITE" id="PS50885"/>
    </source>
</evidence>
<dbReference type="SMART" id="SM00304">
    <property type="entry name" value="HAMP"/>
    <property type="match status" value="2"/>
</dbReference>
<dbReference type="Gene3D" id="1.10.287.950">
    <property type="entry name" value="Methyl-accepting chemotaxis protein"/>
    <property type="match status" value="1"/>
</dbReference>
<name>A0A0D1V1G3_ANEMI</name>
<dbReference type="Gene3D" id="6.10.340.10">
    <property type="match status" value="1"/>
</dbReference>
<keyword evidence="12" id="KW-1185">Reference proteome</keyword>
<dbReference type="RefSeq" id="WP_043067112.1">
    <property type="nucleotide sequence ID" value="NZ_BJOA01000179.1"/>
</dbReference>
<dbReference type="SUPFAM" id="SSF58104">
    <property type="entry name" value="Methyl-accepting chemotaxis protein (MCP) signaling domain"/>
    <property type="match status" value="1"/>
</dbReference>
<dbReference type="Pfam" id="PF00672">
    <property type="entry name" value="HAMP"/>
    <property type="match status" value="1"/>
</dbReference>
<dbReference type="OrthoDB" id="9760371at2"/>
<keyword evidence="4 6" id="KW-0807">Transducer</keyword>
<evidence type="ECO:0000313" key="12">
    <source>
        <dbReference type="Proteomes" id="UP000037269"/>
    </source>
</evidence>
<accession>A0A0D1V1G3</accession>
<dbReference type="CDD" id="cd11386">
    <property type="entry name" value="MCP_signal"/>
    <property type="match status" value="1"/>
</dbReference>
<feature type="transmembrane region" description="Helical" evidence="7">
    <location>
        <begin position="12"/>
        <end position="32"/>
    </location>
</feature>
<dbReference type="SMART" id="SM00283">
    <property type="entry name" value="MA"/>
    <property type="match status" value="1"/>
</dbReference>
<evidence type="ECO:0000256" key="5">
    <source>
        <dbReference type="ARBA" id="ARBA00029447"/>
    </source>
</evidence>
<dbReference type="SUPFAM" id="SSF103190">
    <property type="entry name" value="Sensory domain-like"/>
    <property type="match status" value="1"/>
</dbReference>
<reference evidence="11 13" key="2">
    <citation type="submission" date="2016-10" db="EMBL/GenBank/DDBJ databases">
        <authorList>
            <person name="de Groot N.N."/>
        </authorList>
    </citation>
    <scope>NUCLEOTIDE SEQUENCE [LARGE SCALE GENOMIC DNA]</scope>
    <source>
        <strain evidence="11 13">DSM 2895</strain>
    </source>
</reference>
<dbReference type="InterPro" id="IPR029151">
    <property type="entry name" value="Sensor-like_sf"/>
</dbReference>